<sequence>MNIQSTPAPELRLMIAKAMIDQDGIDLLLRHTLWAPEVFIDFPLLHVSSSWRHSMLIAIAKNKKISVDIAPGVITVAWVKITRSQMSTLSETTAGALLYHAINLDINILVRGNRQGAGQHETVSECLRVINQLSQNSTLKRRISIEVTRLPDVLVPTSDFEHAVKCYLQLFSGLRADLDIRTFEDSRMTPANFLASDMFKQWARDLERAVFLNSSNTQITADQREFCEAAESRILTNSYNIRQHEPINYWIVAFFARRA</sequence>
<evidence type="ECO:0000313" key="2">
    <source>
        <dbReference type="Proteomes" id="UP001360953"/>
    </source>
</evidence>
<accession>A0ABR1LU56</accession>
<name>A0ABR1LU56_9PEZI</name>
<dbReference type="RefSeq" id="XP_066656407.1">
    <property type="nucleotide sequence ID" value="XM_066800110.1"/>
</dbReference>
<keyword evidence="2" id="KW-1185">Reference proteome</keyword>
<protein>
    <submittedName>
        <fullName evidence="1">Uncharacterized protein</fullName>
    </submittedName>
</protein>
<dbReference type="EMBL" id="JBBPEH010000005">
    <property type="protein sequence ID" value="KAK7538720.1"/>
    <property type="molecule type" value="Genomic_DNA"/>
</dbReference>
<dbReference type="Proteomes" id="UP001360953">
    <property type="component" value="Unassembled WGS sequence"/>
</dbReference>
<reference evidence="1 2" key="1">
    <citation type="submission" date="2024-04" db="EMBL/GenBank/DDBJ databases">
        <title>Phyllosticta paracitricarpa is synonymous to the EU quarantine fungus P. citricarpa based on phylogenomic analyses.</title>
        <authorList>
            <consortium name="Lawrence Berkeley National Laboratory"/>
            <person name="Van ingen-buijs V.A."/>
            <person name="Van westerhoven A.C."/>
            <person name="Haridas S."/>
            <person name="Skiadas P."/>
            <person name="Martin F."/>
            <person name="Groenewald J.Z."/>
            <person name="Crous P.W."/>
            <person name="Seidl M.F."/>
        </authorList>
    </citation>
    <scope>NUCLEOTIDE SEQUENCE [LARGE SCALE GENOMIC DNA]</scope>
    <source>
        <strain evidence="1 2">CPC 17464</strain>
    </source>
</reference>
<dbReference type="GeneID" id="92033016"/>
<evidence type="ECO:0000313" key="1">
    <source>
        <dbReference type="EMBL" id="KAK7538720.1"/>
    </source>
</evidence>
<proteinExistence type="predicted"/>
<organism evidence="1 2">
    <name type="scientific">Phyllosticta citribraziliensis</name>
    <dbReference type="NCBI Taxonomy" id="989973"/>
    <lineage>
        <taxon>Eukaryota</taxon>
        <taxon>Fungi</taxon>
        <taxon>Dikarya</taxon>
        <taxon>Ascomycota</taxon>
        <taxon>Pezizomycotina</taxon>
        <taxon>Dothideomycetes</taxon>
        <taxon>Dothideomycetes incertae sedis</taxon>
        <taxon>Botryosphaeriales</taxon>
        <taxon>Phyllostictaceae</taxon>
        <taxon>Phyllosticta</taxon>
    </lineage>
</organism>
<comment type="caution">
    <text evidence="1">The sequence shown here is derived from an EMBL/GenBank/DDBJ whole genome shotgun (WGS) entry which is preliminary data.</text>
</comment>
<gene>
    <name evidence="1" type="ORF">J3D65DRAFT_622886</name>
</gene>